<sequence length="413" mass="45736">MNIPWGLIALLVSWLIAGYNDKKMSRNSNNAGYDIQFFLPMSYVPIVVFRASILPSMWPCNPVYCAETDEFVEGGSPLLWQQTFGGQLADNAGPPTPNNGVDQPLQEAVIPLDDFEATNARLWAEDSPTISRQPSPQPAADRGSDPTFERTIAGVWREDSPDLPRQLSPSPAANRDSNPAFERTIGSVWGQDFQGGQELTRATTPQLAPTRYTDLNFERTNAALWEEDFQGGQELTRATTPQFAPTRHTDLNFERTNAALWEEDSPVVSPARSPQESLDRSANDQQNEIYQLRLGDLTIHRQAIRDNTMAAVASPDIFNQGEVFGQELENLGGTTVPDVSFFADLASSTPANSTVEVFDDRQTTTHEQVFTWSFPPAIQAFARNMSVETRPGQSEGTADESILWAADLEVYED</sequence>
<keyword evidence="4" id="KW-1185">Reference proteome</keyword>
<gene>
    <name evidence="3" type="ORF">VTL71DRAFT_9403</name>
</gene>
<evidence type="ECO:0000256" key="2">
    <source>
        <dbReference type="SAM" id="SignalP"/>
    </source>
</evidence>
<protein>
    <recommendedName>
        <fullName evidence="5">Secreted protein</fullName>
    </recommendedName>
</protein>
<proteinExistence type="predicted"/>
<evidence type="ECO:0008006" key="5">
    <source>
        <dbReference type="Google" id="ProtNLM"/>
    </source>
</evidence>
<accession>A0ABR4BSZ2</accession>
<comment type="caution">
    <text evidence="3">The sequence shown here is derived from an EMBL/GenBank/DDBJ whole genome shotgun (WGS) entry which is preliminary data.</text>
</comment>
<name>A0ABR4BSZ2_9HELO</name>
<dbReference type="Proteomes" id="UP001595075">
    <property type="component" value="Unassembled WGS sequence"/>
</dbReference>
<keyword evidence="2" id="KW-0732">Signal</keyword>
<feature type="compositionally biased region" description="Polar residues" evidence="1">
    <location>
        <begin position="167"/>
        <end position="177"/>
    </location>
</feature>
<evidence type="ECO:0000313" key="4">
    <source>
        <dbReference type="Proteomes" id="UP001595075"/>
    </source>
</evidence>
<feature type="chain" id="PRO_5045791686" description="Secreted protein" evidence="2">
    <location>
        <begin position="19"/>
        <end position="413"/>
    </location>
</feature>
<reference evidence="3 4" key="1">
    <citation type="journal article" date="2024" name="Commun. Biol.">
        <title>Comparative genomic analysis of thermophilic fungi reveals convergent evolutionary adaptations and gene losses.</title>
        <authorList>
            <person name="Steindorff A.S."/>
            <person name="Aguilar-Pontes M.V."/>
            <person name="Robinson A.J."/>
            <person name="Andreopoulos B."/>
            <person name="LaButti K."/>
            <person name="Kuo A."/>
            <person name="Mondo S."/>
            <person name="Riley R."/>
            <person name="Otillar R."/>
            <person name="Haridas S."/>
            <person name="Lipzen A."/>
            <person name="Grimwood J."/>
            <person name="Schmutz J."/>
            <person name="Clum A."/>
            <person name="Reid I.D."/>
            <person name="Moisan M.C."/>
            <person name="Butler G."/>
            <person name="Nguyen T.T.M."/>
            <person name="Dewar K."/>
            <person name="Conant G."/>
            <person name="Drula E."/>
            <person name="Henrissat B."/>
            <person name="Hansel C."/>
            <person name="Singer S."/>
            <person name="Hutchinson M.I."/>
            <person name="de Vries R.P."/>
            <person name="Natvig D.O."/>
            <person name="Powell A.J."/>
            <person name="Tsang A."/>
            <person name="Grigoriev I.V."/>
        </authorList>
    </citation>
    <scope>NUCLEOTIDE SEQUENCE [LARGE SCALE GENOMIC DNA]</scope>
    <source>
        <strain evidence="3 4">CBS 494.80</strain>
    </source>
</reference>
<organism evidence="3 4">
    <name type="scientific">Oculimacula yallundae</name>
    <dbReference type="NCBI Taxonomy" id="86028"/>
    <lineage>
        <taxon>Eukaryota</taxon>
        <taxon>Fungi</taxon>
        <taxon>Dikarya</taxon>
        <taxon>Ascomycota</taxon>
        <taxon>Pezizomycotina</taxon>
        <taxon>Leotiomycetes</taxon>
        <taxon>Helotiales</taxon>
        <taxon>Ploettnerulaceae</taxon>
        <taxon>Oculimacula</taxon>
    </lineage>
</organism>
<feature type="region of interest" description="Disordered" evidence="1">
    <location>
        <begin position="263"/>
        <end position="283"/>
    </location>
</feature>
<feature type="region of interest" description="Disordered" evidence="1">
    <location>
        <begin position="125"/>
        <end position="179"/>
    </location>
</feature>
<evidence type="ECO:0000313" key="3">
    <source>
        <dbReference type="EMBL" id="KAL2060761.1"/>
    </source>
</evidence>
<feature type="signal peptide" evidence="2">
    <location>
        <begin position="1"/>
        <end position="18"/>
    </location>
</feature>
<evidence type="ECO:0000256" key="1">
    <source>
        <dbReference type="SAM" id="MobiDB-lite"/>
    </source>
</evidence>
<dbReference type="EMBL" id="JAZHXI010000021">
    <property type="protein sequence ID" value="KAL2060761.1"/>
    <property type="molecule type" value="Genomic_DNA"/>
</dbReference>